<reference evidence="3 4" key="1">
    <citation type="submission" date="2017-07" db="EMBL/GenBank/DDBJ databases">
        <title>Leptospira spp. isolated from tropical soils.</title>
        <authorList>
            <person name="Thibeaux R."/>
            <person name="Iraola G."/>
            <person name="Ferres I."/>
            <person name="Bierque E."/>
            <person name="Girault D."/>
            <person name="Soupe-Gilbert M.-E."/>
            <person name="Picardeau M."/>
            <person name="Goarant C."/>
        </authorList>
    </citation>
    <scope>NUCLEOTIDE SEQUENCE [LARGE SCALE GENOMIC DNA]</scope>
    <source>
        <strain evidence="2 4">FH1-B-B1</strain>
        <strain evidence="1 3">FH1-B-C1</strain>
    </source>
</reference>
<organism evidence="2 4">
    <name type="scientific">Leptospira perolatii</name>
    <dbReference type="NCBI Taxonomy" id="2023191"/>
    <lineage>
        <taxon>Bacteria</taxon>
        <taxon>Pseudomonadati</taxon>
        <taxon>Spirochaetota</taxon>
        <taxon>Spirochaetia</taxon>
        <taxon>Leptospirales</taxon>
        <taxon>Leptospiraceae</taxon>
        <taxon>Leptospira</taxon>
    </lineage>
</organism>
<protein>
    <recommendedName>
        <fullName evidence="5">SH3 domain-containing protein</fullName>
    </recommendedName>
</protein>
<comment type="caution">
    <text evidence="2">The sequence shown here is derived from an EMBL/GenBank/DDBJ whole genome shotgun (WGS) entry which is preliminary data.</text>
</comment>
<evidence type="ECO:0000313" key="1">
    <source>
        <dbReference type="EMBL" id="PJZ68580.1"/>
    </source>
</evidence>
<dbReference type="Proteomes" id="UP000231962">
    <property type="component" value="Unassembled WGS sequence"/>
</dbReference>
<name>A0A2M9ZJK2_9LEPT</name>
<evidence type="ECO:0000313" key="3">
    <source>
        <dbReference type="Proteomes" id="UP000231962"/>
    </source>
</evidence>
<keyword evidence="3" id="KW-1185">Reference proteome</keyword>
<accession>A0A2M9ZJK2</accession>
<dbReference type="Proteomes" id="UP000231990">
    <property type="component" value="Unassembled WGS sequence"/>
</dbReference>
<evidence type="ECO:0008006" key="5">
    <source>
        <dbReference type="Google" id="ProtNLM"/>
    </source>
</evidence>
<evidence type="ECO:0000313" key="2">
    <source>
        <dbReference type="EMBL" id="PJZ72235.1"/>
    </source>
</evidence>
<dbReference type="EMBL" id="NPDY01000019">
    <property type="protein sequence ID" value="PJZ68580.1"/>
    <property type="molecule type" value="Genomic_DNA"/>
</dbReference>
<sequence>MIPSKSRNFLILLLFCAFPAIAEGRKDYIVLKVLAPLSLFPEKNSEVLRKLSFGEILTSENQKETNSKYFLLTDKDGLRGWVESGSVQRLGSKGSYLIVTKAIEKLLYQDTALSEMESIFYYLTRMQEGVEYKGDEFLFLKARRLVVLQRYLDKLQSPEHRSRSGSQLEELLRNFPTEIGVYVKEGVWLDSITNQKEGSKVKVRPEAYWRIAESYPNTNPGDFAAYLAVKHTPEIRCKKDPFCILKDEETRRLKYVLLQPNGNYARIYTNQIEKRLQAIQKDKDAFICDSNLPKEEVTSHFRKKLQELPARYGKKFFPYMKVLQEECLAK</sequence>
<evidence type="ECO:0000313" key="4">
    <source>
        <dbReference type="Proteomes" id="UP000231990"/>
    </source>
</evidence>
<proteinExistence type="predicted"/>
<dbReference type="EMBL" id="NPDZ01000011">
    <property type="protein sequence ID" value="PJZ72235.1"/>
    <property type="molecule type" value="Genomic_DNA"/>
</dbReference>
<dbReference type="OrthoDB" id="340567at2"/>
<gene>
    <name evidence="1" type="ORF">CH360_15475</name>
    <name evidence="2" type="ORF">CH373_15020</name>
</gene>
<dbReference type="AlphaFoldDB" id="A0A2M9ZJK2"/>
<dbReference type="RefSeq" id="WP_100714959.1">
    <property type="nucleotide sequence ID" value="NZ_NPDY01000019.1"/>
</dbReference>